<dbReference type="Pfam" id="PF13672">
    <property type="entry name" value="PP2C_2"/>
    <property type="match status" value="1"/>
</dbReference>
<feature type="domain" description="PPM-type phosphatase" evidence="2">
    <location>
        <begin position="7"/>
        <end position="239"/>
    </location>
</feature>
<dbReference type="SUPFAM" id="SSF81606">
    <property type="entry name" value="PP2C-like"/>
    <property type="match status" value="1"/>
</dbReference>
<sequence length="414" mass="44767">MTTTGKSAAVSHVGKVRSNNQDSGYAGQYLFVVADGMGGHAGGDVASAIAVKRITETDRAYSSPHDAEFALRTALLAANSLLAETVFEHAELTGMGTTVSGILRVNNQIALAHIGDSRIYLLRGNVLTQVTADHTFVQRLVDSGRITAEEAAVHPRRSVLMRVLGDVDASPEIDTAVLDTRSGDRWLLCSDGLSSYVTDDKMHLALSTIPAAQSAAERLVRDSLDQGAPDNVTVIIVDIDDSADSSHLPPVTVGSAAVPLVFENDVVRRPLRLPSLLLHPLKASPPEDSHFEPESDDYLTALIQEDRRREVRRQIGWLAFIVIVAGLIVAACAIGYEFTQRHYFVGAENGRVTIFQGVQQDLGPISLSHVYRSTTLQLDDLPLYQRDTVEATINADSIEDAERIIEQLKSVGTP</sequence>
<gene>
    <name evidence="3" type="ORF">SAMN06296378_2537</name>
</gene>
<keyword evidence="1" id="KW-0472">Membrane</keyword>
<dbReference type="OrthoDB" id="9801841at2"/>
<dbReference type="InterPro" id="IPR036457">
    <property type="entry name" value="PPM-type-like_dom_sf"/>
</dbReference>
<dbReference type="InterPro" id="IPR015655">
    <property type="entry name" value="PP2C"/>
</dbReference>
<proteinExistence type="predicted"/>
<dbReference type="SMART" id="SM00332">
    <property type="entry name" value="PP2Cc"/>
    <property type="match status" value="1"/>
</dbReference>
<dbReference type="EMBL" id="OCST01000005">
    <property type="protein sequence ID" value="SOE72553.1"/>
    <property type="molecule type" value="Genomic_DNA"/>
</dbReference>
<dbReference type="SMART" id="SM00331">
    <property type="entry name" value="PP2C_SIG"/>
    <property type="match status" value="1"/>
</dbReference>
<evidence type="ECO:0000259" key="2">
    <source>
        <dbReference type="PROSITE" id="PS51746"/>
    </source>
</evidence>
<evidence type="ECO:0000256" key="1">
    <source>
        <dbReference type="SAM" id="Phobius"/>
    </source>
</evidence>
<evidence type="ECO:0000313" key="4">
    <source>
        <dbReference type="Proteomes" id="UP000219440"/>
    </source>
</evidence>
<dbReference type="PROSITE" id="PS51746">
    <property type="entry name" value="PPM_2"/>
    <property type="match status" value="1"/>
</dbReference>
<dbReference type="RefSeq" id="WP_097061599.1">
    <property type="nucleotide sequence ID" value="NZ_BMLC01000004.1"/>
</dbReference>
<protein>
    <submittedName>
        <fullName evidence="3">Protein phosphatase</fullName>
    </submittedName>
</protein>
<keyword evidence="4" id="KW-1185">Reference proteome</keyword>
<dbReference type="GO" id="GO:0004722">
    <property type="term" value="F:protein serine/threonine phosphatase activity"/>
    <property type="evidence" value="ECO:0007669"/>
    <property type="project" value="InterPro"/>
</dbReference>
<dbReference type="CDD" id="cd00143">
    <property type="entry name" value="PP2Cc"/>
    <property type="match status" value="1"/>
</dbReference>
<dbReference type="Gene3D" id="3.60.40.10">
    <property type="entry name" value="PPM-type phosphatase domain"/>
    <property type="match status" value="1"/>
</dbReference>
<keyword evidence="1" id="KW-0812">Transmembrane</keyword>
<accession>A0A2C9A112</accession>
<name>A0A2C9A112_9MICO</name>
<reference evidence="3 4" key="1">
    <citation type="submission" date="2017-09" db="EMBL/GenBank/DDBJ databases">
        <authorList>
            <person name="Ehlers B."/>
            <person name="Leendertz F.H."/>
        </authorList>
    </citation>
    <scope>NUCLEOTIDE SEQUENCE [LARGE SCALE GENOMIC DNA]</scope>
    <source>
        <strain evidence="3 4">CGMCC 1.05381</strain>
    </source>
</reference>
<evidence type="ECO:0000313" key="3">
    <source>
        <dbReference type="EMBL" id="SOE72553.1"/>
    </source>
</evidence>
<organism evidence="3 4">
    <name type="scientific">Salinibacterium xinjiangense</name>
    <dbReference type="NCBI Taxonomy" id="386302"/>
    <lineage>
        <taxon>Bacteria</taxon>
        <taxon>Bacillati</taxon>
        <taxon>Actinomycetota</taxon>
        <taxon>Actinomycetes</taxon>
        <taxon>Micrococcales</taxon>
        <taxon>Microbacteriaceae</taxon>
        <taxon>Salinibacterium</taxon>
    </lineage>
</organism>
<dbReference type="Proteomes" id="UP000219440">
    <property type="component" value="Unassembled WGS sequence"/>
</dbReference>
<keyword evidence="1" id="KW-1133">Transmembrane helix</keyword>
<feature type="transmembrane region" description="Helical" evidence="1">
    <location>
        <begin position="315"/>
        <end position="336"/>
    </location>
</feature>
<dbReference type="InterPro" id="IPR001932">
    <property type="entry name" value="PPM-type_phosphatase-like_dom"/>
</dbReference>
<dbReference type="AlphaFoldDB" id="A0A2C9A112"/>
<dbReference type="PANTHER" id="PTHR47992">
    <property type="entry name" value="PROTEIN PHOSPHATASE"/>
    <property type="match status" value="1"/>
</dbReference>